<dbReference type="PROSITE" id="PS50109">
    <property type="entry name" value="HIS_KIN"/>
    <property type="match status" value="1"/>
</dbReference>
<keyword evidence="5" id="KW-0808">Transferase</keyword>
<organism evidence="14 15">
    <name type="scientific">Massilia aurea</name>
    <dbReference type="NCBI Taxonomy" id="373040"/>
    <lineage>
        <taxon>Bacteria</taxon>
        <taxon>Pseudomonadati</taxon>
        <taxon>Pseudomonadota</taxon>
        <taxon>Betaproteobacteria</taxon>
        <taxon>Burkholderiales</taxon>
        <taxon>Oxalobacteraceae</taxon>
        <taxon>Telluria group</taxon>
        <taxon>Massilia</taxon>
    </lineage>
</organism>
<evidence type="ECO:0000256" key="5">
    <source>
        <dbReference type="ARBA" id="ARBA00022679"/>
    </source>
</evidence>
<dbReference type="Gene3D" id="3.30.565.10">
    <property type="entry name" value="Histidine kinase-like ATPase, C-terminal domain"/>
    <property type="match status" value="1"/>
</dbReference>
<keyword evidence="8 11" id="KW-1133">Transmembrane helix</keyword>
<dbReference type="Proteomes" id="UP000283254">
    <property type="component" value="Unassembled WGS sequence"/>
</dbReference>
<dbReference type="Gene3D" id="1.10.287.130">
    <property type="match status" value="1"/>
</dbReference>
<evidence type="ECO:0000259" key="12">
    <source>
        <dbReference type="PROSITE" id="PS50109"/>
    </source>
</evidence>
<feature type="domain" description="HAMP" evidence="13">
    <location>
        <begin position="189"/>
        <end position="242"/>
    </location>
</feature>
<feature type="domain" description="Histidine kinase" evidence="12">
    <location>
        <begin position="250"/>
        <end position="447"/>
    </location>
</feature>
<dbReference type="Pfam" id="PF02518">
    <property type="entry name" value="HATPase_c"/>
    <property type="match status" value="1"/>
</dbReference>
<dbReference type="InterPro" id="IPR036890">
    <property type="entry name" value="HATPase_C_sf"/>
</dbReference>
<comment type="catalytic activity">
    <reaction evidence="1">
        <text>ATP + protein L-histidine = ADP + protein N-phospho-L-histidine.</text>
        <dbReference type="EC" id="2.7.13.3"/>
    </reaction>
</comment>
<evidence type="ECO:0000256" key="9">
    <source>
        <dbReference type="ARBA" id="ARBA00023012"/>
    </source>
</evidence>
<evidence type="ECO:0000256" key="1">
    <source>
        <dbReference type="ARBA" id="ARBA00000085"/>
    </source>
</evidence>
<dbReference type="PANTHER" id="PTHR45436">
    <property type="entry name" value="SENSOR HISTIDINE KINASE YKOH"/>
    <property type="match status" value="1"/>
</dbReference>
<dbReference type="GO" id="GO:0000155">
    <property type="term" value="F:phosphorelay sensor kinase activity"/>
    <property type="evidence" value="ECO:0007669"/>
    <property type="project" value="InterPro"/>
</dbReference>
<gene>
    <name evidence="14" type="ORF">NM04_11380</name>
</gene>
<dbReference type="InterPro" id="IPR003661">
    <property type="entry name" value="HisK_dim/P_dom"/>
</dbReference>
<dbReference type="PROSITE" id="PS50885">
    <property type="entry name" value="HAMP"/>
    <property type="match status" value="1"/>
</dbReference>
<dbReference type="SUPFAM" id="SSF47384">
    <property type="entry name" value="Homodimeric domain of signal transducing histidine kinase"/>
    <property type="match status" value="1"/>
</dbReference>
<name>A0A422QLE9_9BURK</name>
<evidence type="ECO:0000313" key="15">
    <source>
        <dbReference type="Proteomes" id="UP000283254"/>
    </source>
</evidence>
<keyword evidence="7 14" id="KW-0418">Kinase</keyword>
<dbReference type="InterPro" id="IPR005467">
    <property type="entry name" value="His_kinase_dom"/>
</dbReference>
<evidence type="ECO:0000256" key="6">
    <source>
        <dbReference type="ARBA" id="ARBA00022692"/>
    </source>
</evidence>
<evidence type="ECO:0000256" key="7">
    <source>
        <dbReference type="ARBA" id="ARBA00022777"/>
    </source>
</evidence>
<evidence type="ECO:0000256" key="4">
    <source>
        <dbReference type="ARBA" id="ARBA00022553"/>
    </source>
</evidence>
<evidence type="ECO:0000259" key="13">
    <source>
        <dbReference type="PROSITE" id="PS50885"/>
    </source>
</evidence>
<proteinExistence type="predicted"/>
<dbReference type="AlphaFoldDB" id="A0A422QLE9"/>
<reference evidence="14" key="1">
    <citation type="submission" date="2014-10" db="EMBL/GenBank/DDBJ databases">
        <title>Massilia sp. genome.</title>
        <authorList>
            <person name="Xu B."/>
            <person name="Dai L."/>
            <person name="Huang Z."/>
        </authorList>
    </citation>
    <scope>NUCLEOTIDE SEQUENCE [LARGE SCALE GENOMIC DNA]</scope>
    <source>
        <strain evidence="14">CFS-1</strain>
    </source>
</reference>
<keyword evidence="9" id="KW-0902">Two-component regulatory system</keyword>
<evidence type="ECO:0000256" key="8">
    <source>
        <dbReference type="ARBA" id="ARBA00022989"/>
    </source>
</evidence>
<comment type="caution">
    <text evidence="14">The sequence shown here is derived from an EMBL/GenBank/DDBJ whole genome shotgun (WGS) entry which is preliminary data.</text>
</comment>
<accession>A0A422QLE9</accession>
<feature type="transmembrane region" description="Helical" evidence="11">
    <location>
        <begin position="12"/>
        <end position="33"/>
    </location>
</feature>
<keyword evidence="6 11" id="KW-0812">Transmembrane</keyword>
<dbReference type="CDD" id="cd00082">
    <property type="entry name" value="HisKA"/>
    <property type="match status" value="1"/>
</dbReference>
<dbReference type="InterPro" id="IPR036097">
    <property type="entry name" value="HisK_dim/P_sf"/>
</dbReference>
<evidence type="ECO:0000256" key="3">
    <source>
        <dbReference type="ARBA" id="ARBA00012438"/>
    </source>
</evidence>
<evidence type="ECO:0000256" key="10">
    <source>
        <dbReference type="ARBA" id="ARBA00023136"/>
    </source>
</evidence>
<dbReference type="EMBL" id="JSAB01000097">
    <property type="protein sequence ID" value="RNF30651.1"/>
    <property type="molecule type" value="Genomic_DNA"/>
</dbReference>
<sequence>MRLNSIRLKIVMAFVAGTLLSVMLVVLVAAFVLQTNVLARTDLADMAQDLSAKVYVERDGRLRLGNDEHHAIKWAFDSLGREVAYRVVDRTGNVALLSEAGPRFWPAGVLPASAGRTRFEFTRDGVTFFGASEPLALEGRDGLYLQVAASSRMMYLLHRVALPLVAYGIALFTLVLLVAFGLCTWITLRYTLKPLQDVSGSAAGISLRSMHARLRTDAVPSEIAPLVDSFNRVLERLEQAYRAQQEFLGNAAHELKTPLAMIRAQVELGIDGEADRAALLKDVAYMSRQVQQLLLLAEASEATNYAFGTVRVREVADEAIGYLRRMAEAAGVKLAVSAMDDGLTWQADRGALFTLMKNLLENAIEHAPAGSRVSVEIAADSLCVRDHGPGVETAQLALLFDRFWRGAHRRDLGAGLGLSICQEVARAHGWRLAVERAEPGLRFKLSA</sequence>
<dbReference type="InterPro" id="IPR003660">
    <property type="entry name" value="HAMP_dom"/>
</dbReference>
<keyword evidence="4" id="KW-0597">Phosphoprotein</keyword>
<comment type="subcellular location">
    <subcellularLocation>
        <location evidence="2">Membrane</location>
        <topology evidence="2">Multi-pass membrane protein</topology>
    </subcellularLocation>
</comment>
<feature type="transmembrane region" description="Helical" evidence="11">
    <location>
        <begin position="164"/>
        <end position="188"/>
    </location>
</feature>
<dbReference type="OrthoDB" id="9809567at2"/>
<dbReference type="EC" id="2.7.13.3" evidence="3"/>
<dbReference type="InterPro" id="IPR003594">
    <property type="entry name" value="HATPase_dom"/>
</dbReference>
<keyword evidence="15" id="KW-1185">Reference proteome</keyword>
<protein>
    <recommendedName>
        <fullName evidence="3">histidine kinase</fullName>
        <ecNumber evidence="3">2.7.13.3</ecNumber>
    </recommendedName>
</protein>
<dbReference type="SMART" id="SM00304">
    <property type="entry name" value="HAMP"/>
    <property type="match status" value="1"/>
</dbReference>
<dbReference type="SMART" id="SM00387">
    <property type="entry name" value="HATPase_c"/>
    <property type="match status" value="1"/>
</dbReference>
<evidence type="ECO:0000313" key="14">
    <source>
        <dbReference type="EMBL" id="RNF30651.1"/>
    </source>
</evidence>
<evidence type="ECO:0000256" key="11">
    <source>
        <dbReference type="SAM" id="Phobius"/>
    </source>
</evidence>
<evidence type="ECO:0000256" key="2">
    <source>
        <dbReference type="ARBA" id="ARBA00004141"/>
    </source>
</evidence>
<dbReference type="RefSeq" id="WP_123069650.1">
    <property type="nucleotide sequence ID" value="NZ_JSAB01000097.1"/>
</dbReference>
<keyword evidence="10 11" id="KW-0472">Membrane</keyword>
<dbReference type="SUPFAM" id="SSF55874">
    <property type="entry name" value="ATPase domain of HSP90 chaperone/DNA topoisomerase II/histidine kinase"/>
    <property type="match status" value="1"/>
</dbReference>
<dbReference type="Gene3D" id="6.10.340.10">
    <property type="match status" value="1"/>
</dbReference>
<dbReference type="Pfam" id="PF00512">
    <property type="entry name" value="HisKA"/>
    <property type="match status" value="1"/>
</dbReference>
<dbReference type="PANTHER" id="PTHR45436:SF15">
    <property type="entry name" value="SENSOR HISTIDINE KINASE CUSS"/>
    <property type="match status" value="1"/>
</dbReference>
<dbReference type="SMART" id="SM00388">
    <property type="entry name" value="HisKA"/>
    <property type="match status" value="1"/>
</dbReference>
<dbReference type="GO" id="GO:0005886">
    <property type="term" value="C:plasma membrane"/>
    <property type="evidence" value="ECO:0007669"/>
    <property type="project" value="TreeGrafter"/>
</dbReference>
<dbReference type="InterPro" id="IPR050428">
    <property type="entry name" value="TCS_sensor_his_kinase"/>
</dbReference>